<dbReference type="InterPro" id="IPR011605">
    <property type="entry name" value="NusB_fam"/>
</dbReference>
<comment type="similarity">
    <text evidence="1 6">Belongs to the NusB family.</text>
</comment>
<dbReference type="PANTHER" id="PTHR11078:SF3">
    <property type="entry name" value="ANTITERMINATION NUSB DOMAIN-CONTAINING PROTEIN"/>
    <property type="match status" value="1"/>
</dbReference>
<dbReference type="AlphaFoldDB" id="A0A1H4GVK2"/>
<dbReference type="RefSeq" id="WP_093046268.1">
    <property type="nucleotide sequence ID" value="NZ_FNQR01000018.1"/>
</dbReference>
<dbReference type="NCBIfam" id="TIGR01951">
    <property type="entry name" value="nusB"/>
    <property type="match status" value="1"/>
</dbReference>
<organism evidence="8 9">
    <name type="scientific">Thalassobacillus cyri</name>
    <dbReference type="NCBI Taxonomy" id="571932"/>
    <lineage>
        <taxon>Bacteria</taxon>
        <taxon>Bacillati</taxon>
        <taxon>Bacillota</taxon>
        <taxon>Bacilli</taxon>
        <taxon>Bacillales</taxon>
        <taxon>Bacillaceae</taxon>
        <taxon>Thalassobacillus</taxon>
    </lineage>
</organism>
<dbReference type="Gene3D" id="1.10.940.10">
    <property type="entry name" value="NusB-like"/>
    <property type="match status" value="1"/>
</dbReference>
<dbReference type="GO" id="GO:0005829">
    <property type="term" value="C:cytosol"/>
    <property type="evidence" value="ECO:0007669"/>
    <property type="project" value="TreeGrafter"/>
</dbReference>
<gene>
    <name evidence="6" type="primary">nusB</name>
    <name evidence="8" type="ORF">SAMN05421743_11854</name>
</gene>
<evidence type="ECO:0000313" key="9">
    <source>
        <dbReference type="Proteomes" id="UP000198584"/>
    </source>
</evidence>
<dbReference type="OrthoDB" id="9811381at2"/>
<dbReference type="EMBL" id="FNQR01000018">
    <property type="protein sequence ID" value="SEB12908.1"/>
    <property type="molecule type" value="Genomic_DNA"/>
</dbReference>
<dbReference type="CDD" id="cd00619">
    <property type="entry name" value="Terminator_NusB"/>
    <property type="match status" value="1"/>
</dbReference>
<evidence type="ECO:0000259" key="7">
    <source>
        <dbReference type="Pfam" id="PF01029"/>
    </source>
</evidence>
<feature type="domain" description="NusB/RsmB/TIM44" evidence="7">
    <location>
        <begin position="5"/>
        <end position="126"/>
    </location>
</feature>
<evidence type="ECO:0000313" key="8">
    <source>
        <dbReference type="EMBL" id="SEB12908.1"/>
    </source>
</evidence>
<dbReference type="GO" id="GO:0031564">
    <property type="term" value="P:transcription antitermination"/>
    <property type="evidence" value="ECO:0007669"/>
    <property type="project" value="UniProtKB-KW"/>
</dbReference>
<keyword evidence="2 6" id="KW-0889">Transcription antitermination</keyword>
<reference evidence="8 9" key="1">
    <citation type="submission" date="2016-10" db="EMBL/GenBank/DDBJ databases">
        <authorList>
            <person name="de Groot N.N."/>
        </authorList>
    </citation>
    <scope>NUCLEOTIDE SEQUENCE [LARGE SCALE GENOMIC DNA]</scope>
    <source>
        <strain evidence="8 9">CCM7597</strain>
    </source>
</reference>
<evidence type="ECO:0000256" key="6">
    <source>
        <dbReference type="HAMAP-Rule" id="MF_00073"/>
    </source>
</evidence>
<dbReference type="InterPro" id="IPR006027">
    <property type="entry name" value="NusB_RsmB_TIM44"/>
</dbReference>
<comment type="function">
    <text evidence="6">Involved in transcription antitermination. Required for transcription of ribosomal RNA (rRNA) genes. Binds specifically to the boxA antiterminator sequence of the ribosomal RNA (rrn) operons.</text>
</comment>
<keyword evidence="5 6" id="KW-0804">Transcription</keyword>
<proteinExistence type="inferred from homology"/>
<dbReference type="PANTHER" id="PTHR11078">
    <property type="entry name" value="N UTILIZATION SUBSTANCE PROTEIN B-RELATED"/>
    <property type="match status" value="1"/>
</dbReference>
<protein>
    <recommendedName>
        <fullName evidence="6">Transcription antitermination protein NusB</fullName>
    </recommendedName>
    <alternativeName>
        <fullName evidence="6">Antitermination factor NusB</fullName>
    </alternativeName>
</protein>
<dbReference type="SUPFAM" id="SSF48013">
    <property type="entry name" value="NusB-like"/>
    <property type="match status" value="1"/>
</dbReference>
<dbReference type="Proteomes" id="UP000198584">
    <property type="component" value="Unassembled WGS sequence"/>
</dbReference>
<keyword evidence="3 6" id="KW-0694">RNA-binding</keyword>
<name>A0A1H4GVK2_9BACI</name>
<evidence type="ECO:0000256" key="3">
    <source>
        <dbReference type="ARBA" id="ARBA00022884"/>
    </source>
</evidence>
<dbReference type="GO" id="GO:0003723">
    <property type="term" value="F:RNA binding"/>
    <property type="evidence" value="ECO:0007669"/>
    <property type="project" value="UniProtKB-UniRule"/>
</dbReference>
<evidence type="ECO:0000256" key="2">
    <source>
        <dbReference type="ARBA" id="ARBA00022814"/>
    </source>
</evidence>
<dbReference type="GO" id="GO:0006353">
    <property type="term" value="P:DNA-templated transcription termination"/>
    <property type="evidence" value="ECO:0007669"/>
    <property type="project" value="UniProtKB-UniRule"/>
</dbReference>
<dbReference type="HAMAP" id="MF_00073">
    <property type="entry name" value="NusB"/>
    <property type="match status" value="1"/>
</dbReference>
<evidence type="ECO:0000256" key="4">
    <source>
        <dbReference type="ARBA" id="ARBA00023015"/>
    </source>
</evidence>
<keyword evidence="9" id="KW-1185">Reference proteome</keyword>
<dbReference type="Pfam" id="PF01029">
    <property type="entry name" value="NusB"/>
    <property type="match status" value="1"/>
</dbReference>
<sequence length="126" mass="14555">MKRHLAREKAFQVLFQVDVNDIEMEEAIDHLLEETDSDAFMEQLVHGVFDKKQELDDKIADHLENWSVKRLPLVEKTLLRMAVYEMDHVDDVPDQVAINEAIELAKVFGDEKSGKFINGVLSKMTK</sequence>
<dbReference type="InterPro" id="IPR035926">
    <property type="entry name" value="NusB-like_sf"/>
</dbReference>
<dbReference type="NCBIfam" id="NF001223">
    <property type="entry name" value="PRK00202.1-1"/>
    <property type="match status" value="1"/>
</dbReference>
<accession>A0A1H4GVK2</accession>
<dbReference type="STRING" id="571932.SAMN05421743_11854"/>
<keyword evidence="4 6" id="KW-0805">Transcription regulation</keyword>
<evidence type="ECO:0000256" key="1">
    <source>
        <dbReference type="ARBA" id="ARBA00005952"/>
    </source>
</evidence>
<evidence type="ECO:0000256" key="5">
    <source>
        <dbReference type="ARBA" id="ARBA00023163"/>
    </source>
</evidence>